<reference evidence="2 3" key="1">
    <citation type="journal article" date="2016" name="Mol. Biol. Evol.">
        <title>Genome-Wide Survey of Gut Fungi (Harpellales) Reveals the First Horizontally Transferred Ubiquitin Gene from a Mosquito Host.</title>
        <authorList>
            <person name="Wang Y."/>
            <person name="White M.M."/>
            <person name="Kvist S."/>
            <person name="Moncalvo J.M."/>
        </authorList>
    </citation>
    <scope>NUCLEOTIDE SEQUENCE [LARGE SCALE GENOMIC DNA]</scope>
    <source>
        <strain evidence="2 3">ALG-7-W6</strain>
    </source>
</reference>
<accession>A0A1R0H5H3</accession>
<evidence type="ECO:0000313" key="3">
    <source>
        <dbReference type="Proteomes" id="UP000187455"/>
    </source>
</evidence>
<organism evidence="2 3">
    <name type="scientific">Smittium mucronatum</name>
    <dbReference type="NCBI Taxonomy" id="133383"/>
    <lineage>
        <taxon>Eukaryota</taxon>
        <taxon>Fungi</taxon>
        <taxon>Fungi incertae sedis</taxon>
        <taxon>Zoopagomycota</taxon>
        <taxon>Kickxellomycotina</taxon>
        <taxon>Harpellomycetes</taxon>
        <taxon>Harpellales</taxon>
        <taxon>Legeriomycetaceae</taxon>
        <taxon>Smittium</taxon>
    </lineage>
</organism>
<sequence length="418" mass="47639">MSSYEPKPLDKSNPLQVSSLHLEEVQHMPKNGFAEPSIIMDNPHIKFQPLLTKNQELEIKVVNNINILKEMEYIDNRTHQKRSSVPSFHDFSYSDELVKDIVSEPVSYDHTTSSNFSIDPPDQKQELVQTPKTENLLTQKNCFHNTNEYHNETVLSGKASQTPFDFILDKNLVDSVSDLSGDLFSSSLKILQERKNSHSKLTVMPKLRPISDLKRTSDPNSNSSKNIIKESPCLDPDQKLYSYPSKNGSLLANGLKNYDGSIVSGPNDTNHSELVSLNSKIPIKGMKRINDTKPSVFSNEDRKLLFLCLHFWIGKSELNARAANGEIKRNFPVCKSGSHLGNKLRRFLPFIEFYVLNSRGELIFRNNKVLSLSNLLKKVQTLHFNSLLVRSIALWKNIYIKTNQLEQARTVRFLLTLL</sequence>
<keyword evidence="3" id="KW-1185">Reference proteome</keyword>
<dbReference type="Proteomes" id="UP000187455">
    <property type="component" value="Unassembled WGS sequence"/>
</dbReference>
<comment type="caution">
    <text evidence="2">The sequence shown here is derived from an EMBL/GenBank/DDBJ whole genome shotgun (WGS) entry which is preliminary data.</text>
</comment>
<evidence type="ECO:0000313" key="2">
    <source>
        <dbReference type="EMBL" id="OLY84338.1"/>
    </source>
</evidence>
<evidence type="ECO:0000256" key="1">
    <source>
        <dbReference type="SAM" id="MobiDB-lite"/>
    </source>
</evidence>
<gene>
    <name evidence="2" type="ORF">AYI68_g1507</name>
</gene>
<feature type="region of interest" description="Disordered" evidence="1">
    <location>
        <begin position="209"/>
        <end position="231"/>
    </location>
</feature>
<proteinExistence type="predicted"/>
<name>A0A1R0H5H3_9FUNG</name>
<protein>
    <submittedName>
        <fullName evidence="2">Uncharacterized protein</fullName>
    </submittedName>
</protein>
<dbReference type="EMBL" id="LSSL01000536">
    <property type="protein sequence ID" value="OLY84338.1"/>
    <property type="molecule type" value="Genomic_DNA"/>
</dbReference>
<dbReference type="AlphaFoldDB" id="A0A1R0H5H3"/>